<dbReference type="InterPro" id="IPR015421">
    <property type="entry name" value="PyrdxlP-dep_Trfase_major"/>
</dbReference>
<comment type="pathway">
    <text evidence="7">Amino-acid biosynthesis.</text>
</comment>
<dbReference type="PROSITE" id="PS00600">
    <property type="entry name" value="AA_TRANSFER_CLASS_3"/>
    <property type="match status" value="1"/>
</dbReference>
<dbReference type="InterPro" id="IPR015424">
    <property type="entry name" value="PyrdxlP-dep_Trfase"/>
</dbReference>
<dbReference type="GO" id="GO:0008483">
    <property type="term" value="F:transaminase activity"/>
    <property type="evidence" value="ECO:0007669"/>
    <property type="project" value="UniProtKB-KW"/>
</dbReference>
<evidence type="ECO:0000313" key="8">
    <source>
        <dbReference type="EMBL" id="CAB4578232.1"/>
    </source>
</evidence>
<dbReference type="PANTHER" id="PTHR11986">
    <property type="entry name" value="AMINOTRANSFERASE CLASS III"/>
    <property type="match status" value="1"/>
</dbReference>
<sequence>MTSFNWNNIFLNNYGTPTIELVEGEGVVVKDSQGNIYLDFLSGIAVNALGHAHPAVIDAVSKQIRKLSHISNFYANEPAINLAEKLIAISNLDAKVFFCNSGAEANEAAIKLSRRTGKRNLIAANNSFHGRTMGSLSITGQLAKQKPFKPLLSDVQFIDINSKSGVRKIKRKTAAVFLESIQGEGGVTPCTNEFLKAVRAKTIKTKSLLVMDEVQTGLGRTGKWFGYENAGITPDVVTLAKALGGGLPMGAILVTGEAKELFEPGQHGSTFGGNPVVASAALATIDVIEKENLLENSLNMGELLIKLINQIEGVTEVRGRGLLLGVELTELAAKDVELECRKMGLLLNAVTEKTLRLAPALIVNIEQVKRCSEIIDDAIKSVKKSGNKS</sequence>
<dbReference type="CDD" id="cd00610">
    <property type="entry name" value="OAT_like"/>
    <property type="match status" value="1"/>
</dbReference>
<dbReference type="InterPro" id="IPR050103">
    <property type="entry name" value="Class-III_PLP-dep_AT"/>
</dbReference>
<keyword evidence="5" id="KW-0808">Transferase</keyword>
<dbReference type="PIRSF" id="PIRSF000521">
    <property type="entry name" value="Transaminase_4ab_Lys_Orn"/>
    <property type="match status" value="1"/>
</dbReference>
<keyword evidence="3" id="KW-0032">Aminotransferase</keyword>
<evidence type="ECO:0000256" key="5">
    <source>
        <dbReference type="ARBA" id="ARBA00022679"/>
    </source>
</evidence>
<gene>
    <name evidence="8" type="ORF">UFOPK1740_00709</name>
</gene>
<dbReference type="GO" id="GO:0042802">
    <property type="term" value="F:identical protein binding"/>
    <property type="evidence" value="ECO:0007669"/>
    <property type="project" value="TreeGrafter"/>
</dbReference>
<protein>
    <submittedName>
        <fullName evidence="8">Unannotated protein</fullName>
    </submittedName>
</protein>
<name>A0A6J6EP10_9ZZZZ</name>
<keyword evidence="6" id="KW-0663">Pyridoxal phosphate</keyword>
<dbReference type="GO" id="GO:0006526">
    <property type="term" value="P:L-arginine biosynthetic process"/>
    <property type="evidence" value="ECO:0007669"/>
    <property type="project" value="UniProtKB-ARBA"/>
</dbReference>
<dbReference type="SUPFAM" id="SSF53383">
    <property type="entry name" value="PLP-dependent transferases"/>
    <property type="match status" value="1"/>
</dbReference>
<reference evidence="8" key="1">
    <citation type="submission" date="2020-05" db="EMBL/GenBank/DDBJ databases">
        <authorList>
            <person name="Chiriac C."/>
            <person name="Salcher M."/>
            <person name="Ghai R."/>
            <person name="Kavagutti S V."/>
        </authorList>
    </citation>
    <scope>NUCLEOTIDE SEQUENCE</scope>
</reference>
<dbReference type="FunFam" id="3.40.640.10:FF:000004">
    <property type="entry name" value="Acetylornithine aminotransferase"/>
    <property type="match status" value="1"/>
</dbReference>
<dbReference type="GO" id="GO:0005739">
    <property type="term" value="C:mitochondrion"/>
    <property type="evidence" value="ECO:0007669"/>
    <property type="project" value="UniProtKB-SubCell"/>
</dbReference>
<comment type="subcellular location">
    <subcellularLocation>
        <location evidence="2">Mitochondrion</location>
    </subcellularLocation>
</comment>
<dbReference type="PANTHER" id="PTHR11986:SF79">
    <property type="entry name" value="ACETYLORNITHINE AMINOTRANSFERASE, MITOCHONDRIAL"/>
    <property type="match status" value="1"/>
</dbReference>
<accession>A0A6J6EP10</accession>
<dbReference type="InterPro" id="IPR015422">
    <property type="entry name" value="PyrdxlP-dep_Trfase_small"/>
</dbReference>
<dbReference type="NCBIfam" id="NF002874">
    <property type="entry name" value="PRK03244.1"/>
    <property type="match status" value="1"/>
</dbReference>
<dbReference type="EMBL" id="CAEZTU010000026">
    <property type="protein sequence ID" value="CAB4578232.1"/>
    <property type="molecule type" value="Genomic_DNA"/>
</dbReference>
<keyword evidence="4" id="KW-0028">Amino-acid biosynthesis</keyword>
<evidence type="ECO:0000256" key="7">
    <source>
        <dbReference type="ARBA" id="ARBA00029440"/>
    </source>
</evidence>
<dbReference type="InterPro" id="IPR004636">
    <property type="entry name" value="AcOrn/SuccOrn_fam"/>
</dbReference>
<dbReference type="Gene3D" id="3.90.1150.10">
    <property type="entry name" value="Aspartate Aminotransferase, domain 1"/>
    <property type="match status" value="1"/>
</dbReference>
<evidence type="ECO:0000256" key="1">
    <source>
        <dbReference type="ARBA" id="ARBA00001933"/>
    </source>
</evidence>
<proteinExistence type="predicted"/>
<organism evidence="8">
    <name type="scientific">freshwater metagenome</name>
    <dbReference type="NCBI Taxonomy" id="449393"/>
    <lineage>
        <taxon>unclassified sequences</taxon>
        <taxon>metagenomes</taxon>
        <taxon>ecological metagenomes</taxon>
    </lineage>
</organism>
<dbReference type="GO" id="GO:0030170">
    <property type="term" value="F:pyridoxal phosphate binding"/>
    <property type="evidence" value="ECO:0007669"/>
    <property type="project" value="InterPro"/>
</dbReference>
<dbReference type="InterPro" id="IPR049704">
    <property type="entry name" value="Aminotrans_3_PPA_site"/>
</dbReference>
<evidence type="ECO:0000256" key="2">
    <source>
        <dbReference type="ARBA" id="ARBA00004173"/>
    </source>
</evidence>
<dbReference type="Pfam" id="PF00202">
    <property type="entry name" value="Aminotran_3"/>
    <property type="match status" value="1"/>
</dbReference>
<dbReference type="InterPro" id="IPR005814">
    <property type="entry name" value="Aminotrans_3"/>
</dbReference>
<dbReference type="AlphaFoldDB" id="A0A6J6EP10"/>
<evidence type="ECO:0000256" key="6">
    <source>
        <dbReference type="ARBA" id="ARBA00022898"/>
    </source>
</evidence>
<comment type="cofactor">
    <cofactor evidence="1">
        <name>pyridoxal 5'-phosphate</name>
        <dbReference type="ChEBI" id="CHEBI:597326"/>
    </cofactor>
</comment>
<evidence type="ECO:0000256" key="4">
    <source>
        <dbReference type="ARBA" id="ARBA00022605"/>
    </source>
</evidence>
<dbReference type="NCBIfam" id="TIGR00707">
    <property type="entry name" value="argD"/>
    <property type="match status" value="1"/>
</dbReference>
<dbReference type="Gene3D" id="3.40.640.10">
    <property type="entry name" value="Type I PLP-dependent aspartate aminotransferase-like (Major domain)"/>
    <property type="match status" value="1"/>
</dbReference>
<evidence type="ECO:0000256" key="3">
    <source>
        <dbReference type="ARBA" id="ARBA00022576"/>
    </source>
</evidence>